<dbReference type="InterPro" id="IPR035994">
    <property type="entry name" value="Nucleoside_phosphorylase_sf"/>
</dbReference>
<accession>A0A1B1AFH7</accession>
<dbReference type="NCBIfam" id="NF006142">
    <property type="entry name" value="PRK08292.1"/>
    <property type="match status" value="1"/>
</dbReference>
<organism evidence="4 5">
    <name type="scientific">Candidatus Viadribacter manganicus</name>
    <dbReference type="NCBI Taxonomy" id="1759059"/>
    <lineage>
        <taxon>Bacteria</taxon>
        <taxon>Pseudomonadati</taxon>
        <taxon>Pseudomonadota</taxon>
        <taxon>Alphaproteobacteria</taxon>
        <taxon>Hyphomonadales</taxon>
        <taxon>Hyphomonadaceae</taxon>
        <taxon>Candidatus Viadribacter</taxon>
    </lineage>
</organism>
<dbReference type="FunCoup" id="A0A1B1AFH7">
    <property type="interactions" value="57"/>
</dbReference>
<dbReference type="Gene3D" id="3.30.1730.10">
    <property type="entry name" value="AMP nucleoside phosphorylase, N-terminal domain"/>
    <property type="match status" value="1"/>
</dbReference>
<dbReference type="EC" id="3.2.2.4" evidence="1"/>
<evidence type="ECO:0000259" key="3">
    <source>
        <dbReference type="Pfam" id="PF10423"/>
    </source>
</evidence>
<dbReference type="InterPro" id="IPR018953">
    <property type="entry name" value="AMP_nucleoside_Pase_N"/>
</dbReference>
<evidence type="ECO:0000313" key="5">
    <source>
        <dbReference type="Proteomes" id="UP000092498"/>
    </source>
</evidence>
<feature type="domain" description="AMP nucleoside phosphorylase N-terminal" evidence="3">
    <location>
        <begin position="9"/>
        <end position="159"/>
    </location>
</feature>
<dbReference type="Pfam" id="PF01048">
    <property type="entry name" value="PNP_UDP_1"/>
    <property type="match status" value="1"/>
</dbReference>
<keyword evidence="5" id="KW-1185">Reference proteome</keyword>
<dbReference type="Gene3D" id="3.40.50.1580">
    <property type="entry name" value="Nucleoside phosphorylase domain"/>
    <property type="match status" value="1"/>
</dbReference>
<dbReference type="GO" id="GO:0005829">
    <property type="term" value="C:cytosol"/>
    <property type="evidence" value="ECO:0007669"/>
    <property type="project" value="TreeGrafter"/>
</dbReference>
<gene>
    <name evidence="1" type="primary">amn</name>
    <name evidence="4" type="ORF">ATE48_05020</name>
</gene>
<dbReference type="SUPFAM" id="SSF53167">
    <property type="entry name" value="Purine and uridine phosphorylases"/>
    <property type="match status" value="1"/>
</dbReference>
<dbReference type="EMBL" id="CP013244">
    <property type="protein sequence ID" value="ANP45317.1"/>
    <property type="molecule type" value="Genomic_DNA"/>
</dbReference>
<dbReference type="GO" id="GO:0008714">
    <property type="term" value="F:AMP nucleosidase activity"/>
    <property type="evidence" value="ECO:0007669"/>
    <property type="project" value="UniProtKB-UniRule"/>
</dbReference>
<evidence type="ECO:0000259" key="2">
    <source>
        <dbReference type="Pfam" id="PF01048"/>
    </source>
</evidence>
<sequence>MEDIKTPTEAVDRLEFLHNRAVTALIAAIRRYAEEGVPPTIEERALFRYPELRVTYLPDAPAPRLARAYGQLTWPGEYAVSITQPKYFRRYLLEQLQLLVDDYGAELSVRVSDSEIPYSFVLDAAGAAAFENVPAEELARYFPSPRLTQVGDAVVDGLRLERLDGSRPLALFDAPRTDYSLKRIEHYTGAPYGDVQPWILFTNYQRYVDEFIRWAAEGVRNGPKGWALSCPGGVRIEAGDPDAEAKALAAPWRKYQMPAYHLATPDNDGVTLVNIGVGPSNAKTITDHFAVLRPHCWLMIGHCGGLRHTQRIGDYVLAHAYLRRDKILDDRVPLEVPIPAIAEVQIALQQAATSVAGDKEDLRRRLRTGTVVSYADRNWELNYNQERQLLSQSRAVAVDMESACIATQGFRLRVPYGVLLCISDKPAHGEIKLPGVADRFYDSAVGAHLRIGLETIALLKQNRDRLHSRKLRAFDEPPFR</sequence>
<dbReference type="PANTHER" id="PTHR43691">
    <property type="entry name" value="URIDINE PHOSPHORYLASE"/>
    <property type="match status" value="1"/>
</dbReference>
<reference evidence="4 5" key="1">
    <citation type="submission" date="2015-11" db="EMBL/GenBank/DDBJ databases">
        <title>Whole-Genome Sequence of Candidatus Oderbacter manganicum from the National Park Lower Oder Valley, Germany.</title>
        <authorList>
            <person name="Braun B."/>
            <person name="Liere K."/>
            <person name="Szewzyk U."/>
        </authorList>
    </citation>
    <scope>NUCLEOTIDE SEQUENCE [LARGE SCALE GENOMIC DNA]</scope>
    <source>
        <strain evidence="4 5">OTSz_A_272</strain>
    </source>
</reference>
<feature type="domain" description="Nucleoside phosphorylase" evidence="2">
    <location>
        <begin position="266"/>
        <end position="429"/>
    </location>
</feature>
<dbReference type="PANTHER" id="PTHR43691:SF6">
    <property type="entry name" value="AMP NUCLEOSIDASE"/>
    <property type="match status" value="1"/>
</dbReference>
<comment type="catalytic activity">
    <reaction evidence="1">
        <text>AMP + H2O = D-ribose 5-phosphate + adenine</text>
        <dbReference type="Rhea" id="RHEA:20129"/>
        <dbReference type="ChEBI" id="CHEBI:15377"/>
        <dbReference type="ChEBI" id="CHEBI:16708"/>
        <dbReference type="ChEBI" id="CHEBI:78346"/>
        <dbReference type="ChEBI" id="CHEBI:456215"/>
        <dbReference type="EC" id="3.2.2.4"/>
    </reaction>
</comment>
<dbReference type="STRING" id="1759059.ATE48_05020"/>
<comment type="function">
    <text evidence="1">Catalyzes the hydrolysis of the N-glycosidic bond of AMP to form adenine and ribose 5-phosphate. Involved in regulation of AMP concentrations.</text>
</comment>
<dbReference type="GO" id="GO:0044209">
    <property type="term" value="P:AMP salvage"/>
    <property type="evidence" value="ECO:0007669"/>
    <property type="project" value="InterPro"/>
</dbReference>
<dbReference type="GO" id="GO:0009116">
    <property type="term" value="P:nucleoside metabolic process"/>
    <property type="evidence" value="ECO:0007669"/>
    <property type="project" value="InterPro"/>
</dbReference>
<comment type="similarity">
    <text evidence="1">Belongs to the AMP nucleosidase family.</text>
</comment>
<dbReference type="InParanoid" id="A0A1B1AFH7"/>
<proteinExistence type="inferred from homology"/>
<protein>
    <recommendedName>
        <fullName evidence="1">AMP nucleosidase</fullName>
        <ecNumber evidence="1">3.2.2.4</ecNumber>
    </recommendedName>
</protein>
<dbReference type="OrthoDB" id="7945729at2"/>
<dbReference type="InterPro" id="IPR011271">
    <property type="entry name" value="AMP_nucleosidase"/>
</dbReference>
<dbReference type="Pfam" id="PF10423">
    <property type="entry name" value="AMNp_N"/>
    <property type="match status" value="1"/>
</dbReference>
<dbReference type="HAMAP" id="MF_01932">
    <property type="entry name" value="AMP_nucleosidase"/>
    <property type="match status" value="1"/>
</dbReference>
<dbReference type="AlphaFoldDB" id="A0A1B1AFH7"/>
<dbReference type="KEGG" id="cbot:ATE48_05020"/>
<dbReference type="Proteomes" id="UP000092498">
    <property type="component" value="Chromosome"/>
</dbReference>
<keyword evidence="4" id="KW-0326">Glycosidase</keyword>
<dbReference type="RefSeq" id="WP_066768432.1">
    <property type="nucleotide sequence ID" value="NZ_CP013244.1"/>
</dbReference>
<keyword evidence="1 4" id="KW-0378">Hydrolase</keyword>
<dbReference type="InterPro" id="IPR037109">
    <property type="entry name" value="AMP_N_sf"/>
</dbReference>
<dbReference type="NCBIfam" id="TIGR01717">
    <property type="entry name" value="AMP-nucleosdse"/>
    <property type="match status" value="1"/>
</dbReference>
<dbReference type="InterPro" id="IPR000845">
    <property type="entry name" value="Nucleoside_phosphorylase_d"/>
</dbReference>
<name>A0A1B1AFH7_9PROT</name>
<evidence type="ECO:0000313" key="4">
    <source>
        <dbReference type="EMBL" id="ANP45317.1"/>
    </source>
</evidence>
<evidence type="ECO:0000256" key="1">
    <source>
        <dbReference type="HAMAP-Rule" id="MF_01932"/>
    </source>
</evidence>